<keyword evidence="4" id="KW-0597">Phosphoprotein</keyword>
<dbReference type="Gene3D" id="3.30.559.30">
    <property type="entry name" value="Nonribosomal peptide synthetase, condensation domain"/>
    <property type="match status" value="1"/>
</dbReference>
<dbReference type="InterPro" id="IPR000873">
    <property type="entry name" value="AMP-dep_synth/lig_dom"/>
</dbReference>
<dbReference type="GO" id="GO:0031177">
    <property type="term" value="F:phosphopantetheine binding"/>
    <property type="evidence" value="ECO:0007669"/>
    <property type="project" value="InterPro"/>
</dbReference>
<name>A0A2K8Z952_9BACT</name>
<protein>
    <submittedName>
        <fullName evidence="6">Non-ribosomal peptide synthetase</fullName>
    </submittedName>
</protein>
<dbReference type="Pfam" id="PF00550">
    <property type="entry name" value="PP-binding"/>
    <property type="match status" value="1"/>
</dbReference>
<dbReference type="FunFam" id="3.30.300.30:FF:000010">
    <property type="entry name" value="Enterobactin synthetase component F"/>
    <property type="match status" value="1"/>
</dbReference>
<evidence type="ECO:0000313" key="7">
    <source>
        <dbReference type="Proteomes" id="UP000232883"/>
    </source>
</evidence>
<dbReference type="InterPro" id="IPR036736">
    <property type="entry name" value="ACP-like_sf"/>
</dbReference>
<dbReference type="RefSeq" id="WP_100992951.1">
    <property type="nucleotide sequence ID" value="NZ_CP025096.1"/>
</dbReference>
<dbReference type="NCBIfam" id="TIGR01733">
    <property type="entry name" value="AA-adenyl-dom"/>
    <property type="match status" value="1"/>
</dbReference>
<dbReference type="Pfam" id="PF00668">
    <property type="entry name" value="Condensation"/>
    <property type="match status" value="1"/>
</dbReference>
<evidence type="ECO:0000256" key="2">
    <source>
        <dbReference type="ARBA" id="ARBA00006432"/>
    </source>
</evidence>
<dbReference type="InterPro" id="IPR025110">
    <property type="entry name" value="AMP-bd_C"/>
</dbReference>
<dbReference type="SUPFAM" id="SSF53474">
    <property type="entry name" value="alpha/beta-Hydrolases"/>
    <property type="match status" value="1"/>
</dbReference>
<dbReference type="SUPFAM" id="SSF47336">
    <property type="entry name" value="ACP-like"/>
    <property type="match status" value="1"/>
</dbReference>
<accession>A0A2K8Z952</accession>
<dbReference type="Gene3D" id="3.40.50.1820">
    <property type="entry name" value="alpha/beta hydrolase"/>
    <property type="match status" value="1"/>
</dbReference>
<dbReference type="GO" id="GO:0003824">
    <property type="term" value="F:catalytic activity"/>
    <property type="evidence" value="ECO:0007669"/>
    <property type="project" value="InterPro"/>
</dbReference>
<dbReference type="InterPro" id="IPR023213">
    <property type="entry name" value="CAT-like_dom_sf"/>
</dbReference>
<sequence length="1344" mass="151760">MTANFTIPHVDVVEYDPFSGPQITHIAPTTESQLEIWTACLLGSDDANRAYNESISLRLKGSFHKAAFEQAVQELTLRHDALRSVFSADGQHICVQEQIANVLHYEDFSAEPPSSLDQLVDTYCKQDALYVFDLINGPLFKPSLLKLSEQEHCFILTAHHIVCDGWSMGILIQDISALYSALAQNKRPELPEAMPFSQYADEQIAFNKSVEHEQIVDYWVSQYNEHVPVVELPIDFPRPTLRTYKGSRLDYPVDSELVSKVKKMGTQAGCSFVTTLLAAFDVLIHQLTGQEVITVGIPTAGQSLAQNHRLVGHCVNLLPIRSTLSEELSFLNFLKLCKKRTLDAYDHQQLTFGSLLKQLNVTRDVSRVPLVPVIFNIDLNMDDGASFWGLEHHLSSNPKEYGGFELFLNASGSEKALTFEWFYNTQLFKSETIDGIMYTFERLLKALVANPSMIINKNPYSGHTGSDSSFFQHLSPHPEKPEVSQGTDETIVDLFAQQVQKTPDNVALLFGNTTLTYRQLDEKANRLAHYLIGRGIRPDTLVPLCFQRSPDMIIAILGVLKAGGAYLPIDPDYPQERIDFMLADSGSKLMLTHSQVSTVWTGSQPLAELIRIDSDREIIDAESEQAPQPALKAHHLAYAIYTSGSTGQPKGVLIEHKSLVNFITNQSNEFSIDQFDCILQTSTYTFDPSIEQIFLALTTGARLVLINRETLIDPSELTRTINEQGITHLHATPSLLKQLIPGQYSTLKRVISGGEVCPPDLARNWSQWVQFYNKYGPTETTISSLQYLYTPGSLPLKSIPIGKPIANTYIYICNEEGKPLPIGVAGELYIGGAGLARGYHNKPALTAEKFVANPFGQLPDERMYKTGDLGKWLPDGNVEYLGRIDEQVKIRGYRVELNEIENVLRQHSGVKNCAVVAVDDNIVQDKQLVGYIVPEGKLNRKAIRDFMKAKLPGYMVPRTLVELDEIPLTPNGKVNKIALPEPVVDESKEYVDYVGPRTDVEKLVADIWLECLKLDKINIFDNFFELGGHSLIAIQVMNRLEKKTGKAIPLSTLFEYPTVEKLSLMLQMDGRSISWDSLVPIKPHGTKMPLYIVHGSGLHVLLFNTLAMNMDADQPIYGLQAKGINSEDEPFESIEEIAAYYIDAIMVKNADGPYALAGYSFGGRIAYEMSRQLMQMGKEVKLLIMFDTYAHQSNYFDPWISKVWNNSMSFVKERMYLFTMLKRNPLETVKSKRESAKRKINQLYRRVRYNEDHLEVFYGNYYKVHTANEIAFHKYRLAPQEVRIELFRAQKRNHYLEDCEFYGWKQFALKGINIHEVPGDHFNLFSPPNDNALARTLQRVLDNC</sequence>
<dbReference type="InterPro" id="IPR029058">
    <property type="entry name" value="AB_hydrolase_fold"/>
</dbReference>
<feature type="domain" description="Carrier" evidence="5">
    <location>
        <begin position="995"/>
        <end position="1070"/>
    </location>
</feature>
<dbReference type="EMBL" id="CP025096">
    <property type="protein sequence ID" value="AUD06406.1"/>
    <property type="molecule type" value="Genomic_DNA"/>
</dbReference>
<dbReference type="OrthoDB" id="4317020at2"/>
<dbReference type="FunFam" id="1.10.1200.10:FF:000005">
    <property type="entry name" value="Nonribosomal peptide synthetase 1"/>
    <property type="match status" value="1"/>
</dbReference>
<evidence type="ECO:0000256" key="4">
    <source>
        <dbReference type="ARBA" id="ARBA00022553"/>
    </source>
</evidence>
<comment type="cofactor">
    <cofactor evidence="1">
        <name>pantetheine 4'-phosphate</name>
        <dbReference type="ChEBI" id="CHEBI:47942"/>
    </cofactor>
</comment>
<dbReference type="InterPro" id="IPR020806">
    <property type="entry name" value="PKS_PP-bd"/>
</dbReference>
<dbReference type="FunFam" id="2.30.38.10:FF:000001">
    <property type="entry name" value="Non-ribosomal peptide synthetase PvdI"/>
    <property type="match status" value="1"/>
</dbReference>
<dbReference type="Proteomes" id="UP000232883">
    <property type="component" value="Chromosome"/>
</dbReference>
<keyword evidence="3" id="KW-0596">Phosphopantetheine</keyword>
<comment type="similarity">
    <text evidence="2">Belongs to the ATP-dependent AMP-binding enzyme family.</text>
</comment>
<dbReference type="FunFam" id="3.40.50.12780:FF:000012">
    <property type="entry name" value="Non-ribosomal peptide synthetase"/>
    <property type="match status" value="1"/>
</dbReference>
<dbReference type="Gene3D" id="3.40.50.980">
    <property type="match status" value="2"/>
</dbReference>
<dbReference type="InterPro" id="IPR010071">
    <property type="entry name" value="AA_adenyl_dom"/>
</dbReference>
<dbReference type="GO" id="GO:0043041">
    <property type="term" value="P:amino acid activation for nonribosomal peptide biosynthetic process"/>
    <property type="evidence" value="ECO:0007669"/>
    <property type="project" value="TreeGrafter"/>
</dbReference>
<dbReference type="KEGG" id="spir:CWM47_33950"/>
<dbReference type="Gene3D" id="3.30.300.30">
    <property type="match status" value="1"/>
</dbReference>
<dbReference type="CDD" id="cd19531">
    <property type="entry name" value="LCL_NRPS-like"/>
    <property type="match status" value="1"/>
</dbReference>
<evidence type="ECO:0000259" key="5">
    <source>
        <dbReference type="PROSITE" id="PS50075"/>
    </source>
</evidence>
<dbReference type="PANTHER" id="PTHR45527">
    <property type="entry name" value="NONRIBOSOMAL PEPTIDE SYNTHETASE"/>
    <property type="match status" value="1"/>
</dbReference>
<gene>
    <name evidence="6" type="ORF">CWM47_33950</name>
</gene>
<evidence type="ECO:0000313" key="6">
    <source>
        <dbReference type="EMBL" id="AUD06406.1"/>
    </source>
</evidence>
<dbReference type="GO" id="GO:0005737">
    <property type="term" value="C:cytoplasm"/>
    <property type="evidence" value="ECO:0007669"/>
    <property type="project" value="TreeGrafter"/>
</dbReference>
<evidence type="ECO:0000256" key="3">
    <source>
        <dbReference type="ARBA" id="ARBA00022450"/>
    </source>
</evidence>
<dbReference type="FunFam" id="3.40.50.980:FF:000001">
    <property type="entry name" value="Non-ribosomal peptide synthetase"/>
    <property type="match status" value="1"/>
</dbReference>
<dbReference type="Gene3D" id="2.30.38.10">
    <property type="entry name" value="Luciferase, Domain 3"/>
    <property type="match status" value="1"/>
</dbReference>
<dbReference type="Pfam" id="PF13193">
    <property type="entry name" value="AMP-binding_C"/>
    <property type="match status" value="1"/>
</dbReference>
<dbReference type="Pfam" id="PF00501">
    <property type="entry name" value="AMP-binding"/>
    <property type="match status" value="1"/>
</dbReference>
<proteinExistence type="inferred from homology"/>
<dbReference type="CDD" id="cd05930">
    <property type="entry name" value="A_NRPS"/>
    <property type="match status" value="1"/>
</dbReference>
<dbReference type="SMART" id="SM00823">
    <property type="entry name" value="PKS_PP"/>
    <property type="match status" value="1"/>
</dbReference>
<dbReference type="GO" id="GO:0044550">
    <property type="term" value="P:secondary metabolite biosynthetic process"/>
    <property type="evidence" value="ECO:0007669"/>
    <property type="project" value="UniProtKB-ARBA"/>
</dbReference>
<dbReference type="InterPro" id="IPR009081">
    <property type="entry name" value="PP-bd_ACP"/>
</dbReference>
<dbReference type="InterPro" id="IPR001242">
    <property type="entry name" value="Condensation_dom"/>
</dbReference>
<dbReference type="SUPFAM" id="SSF52777">
    <property type="entry name" value="CoA-dependent acyltransferases"/>
    <property type="match status" value="2"/>
</dbReference>
<organism evidence="6 7">
    <name type="scientific">Spirosoma pollinicola</name>
    <dbReference type="NCBI Taxonomy" id="2057025"/>
    <lineage>
        <taxon>Bacteria</taxon>
        <taxon>Pseudomonadati</taxon>
        <taxon>Bacteroidota</taxon>
        <taxon>Cytophagia</taxon>
        <taxon>Cytophagales</taxon>
        <taxon>Cytophagaceae</taxon>
        <taxon>Spirosoma</taxon>
    </lineage>
</organism>
<dbReference type="Pfam" id="PF00975">
    <property type="entry name" value="Thioesterase"/>
    <property type="match status" value="1"/>
</dbReference>
<dbReference type="Gene3D" id="3.30.559.10">
    <property type="entry name" value="Chloramphenicol acetyltransferase-like domain"/>
    <property type="match status" value="1"/>
</dbReference>
<keyword evidence="7" id="KW-1185">Reference proteome</keyword>
<dbReference type="InterPro" id="IPR001031">
    <property type="entry name" value="Thioesterase"/>
</dbReference>
<dbReference type="InterPro" id="IPR045851">
    <property type="entry name" value="AMP-bd_C_sf"/>
</dbReference>
<dbReference type="SUPFAM" id="SSF56801">
    <property type="entry name" value="Acetyl-CoA synthetase-like"/>
    <property type="match status" value="1"/>
</dbReference>
<dbReference type="PANTHER" id="PTHR45527:SF1">
    <property type="entry name" value="FATTY ACID SYNTHASE"/>
    <property type="match status" value="1"/>
</dbReference>
<reference evidence="6 7" key="1">
    <citation type="submission" date="2017-11" db="EMBL/GenBank/DDBJ databases">
        <title>Taxonomic description and genome sequences of Spirosoma HA7 sp. nov., isolated from pollen microhabitat of Corylus avellana.</title>
        <authorList>
            <person name="Ambika Manirajan B."/>
            <person name="Suarez C."/>
            <person name="Ratering S."/>
            <person name="Geissler-Plaum R."/>
            <person name="Cardinale M."/>
            <person name="Sylvia S."/>
        </authorList>
    </citation>
    <scope>NUCLEOTIDE SEQUENCE [LARGE SCALE GENOMIC DNA]</scope>
    <source>
        <strain evidence="6 7">HA7</strain>
    </source>
</reference>
<dbReference type="PROSITE" id="PS50075">
    <property type="entry name" value="CARRIER"/>
    <property type="match status" value="1"/>
</dbReference>
<evidence type="ECO:0000256" key="1">
    <source>
        <dbReference type="ARBA" id="ARBA00001957"/>
    </source>
</evidence>
<dbReference type="Gene3D" id="1.10.1200.10">
    <property type="entry name" value="ACP-like"/>
    <property type="match status" value="1"/>
</dbReference>